<feature type="binding site" evidence="7">
    <location>
        <begin position="68"/>
        <end position="69"/>
    </location>
    <ligand>
        <name>substrate</name>
    </ligand>
</feature>
<dbReference type="GO" id="GO:0008881">
    <property type="term" value="F:glutamate racemase activity"/>
    <property type="evidence" value="ECO:0007669"/>
    <property type="project" value="UniProtKB-EC"/>
</dbReference>
<keyword evidence="5 7" id="KW-0413">Isomerase</keyword>
<dbReference type="InterPro" id="IPR004391">
    <property type="entry name" value="Glu_race"/>
</dbReference>
<comment type="pathway">
    <text evidence="7">Cell wall biogenesis; peptidoglycan biosynthesis.</text>
</comment>
<accession>A0ABS7EG17</accession>
<evidence type="ECO:0000256" key="3">
    <source>
        <dbReference type="ARBA" id="ARBA00022960"/>
    </source>
</evidence>
<evidence type="ECO:0000256" key="5">
    <source>
        <dbReference type="ARBA" id="ARBA00023235"/>
    </source>
</evidence>
<feature type="binding site" evidence="7">
    <location>
        <begin position="35"/>
        <end position="36"/>
    </location>
    <ligand>
        <name>substrate</name>
    </ligand>
</feature>
<evidence type="ECO:0000256" key="7">
    <source>
        <dbReference type="HAMAP-Rule" id="MF_00258"/>
    </source>
</evidence>
<feature type="binding site" evidence="7">
    <location>
        <begin position="179"/>
        <end position="180"/>
    </location>
    <ligand>
        <name>substrate</name>
    </ligand>
</feature>
<dbReference type="HAMAP" id="MF_00258">
    <property type="entry name" value="Glu_racemase"/>
    <property type="match status" value="1"/>
</dbReference>
<comment type="catalytic activity">
    <reaction evidence="1 7">
        <text>L-glutamate = D-glutamate</text>
        <dbReference type="Rhea" id="RHEA:12813"/>
        <dbReference type="ChEBI" id="CHEBI:29985"/>
        <dbReference type="ChEBI" id="CHEBI:29986"/>
        <dbReference type="EC" id="5.1.1.3"/>
    </reaction>
</comment>
<dbReference type="Pfam" id="PF01177">
    <property type="entry name" value="Asp_Glu_race"/>
    <property type="match status" value="1"/>
</dbReference>
<proteinExistence type="inferred from homology"/>
<feature type="active site" description="Proton donor/acceptor" evidence="7">
    <location>
        <position position="178"/>
    </location>
</feature>
<evidence type="ECO:0000256" key="1">
    <source>
        <dbReference type="ARBA" id="ARBA00001602"/>
    </source>
</evidence>
<organism evidence="8 9">
    <name type="scientific">Neiella holothuriorum</name>
    <dbReference type="NCBI Taxonomy" id="2870530"/>
    <lineage>
        <taxon>Bacteria</taxon>
        <taxon>Pseudomonadati</taxon>
        <taxon>Pseudomonadota</taxon>
        <taxon>Gammaproteobacteria</taxon>
        <taxon>Alteromonadales</taxon>
        <taxon>Echinimonadaceae</taxon>
        <taxon>Neiella</taxon>
    </lineage>
</organism>
<feature type="binding site" evidence="7">
    <location>
        <begin position="3"/>
        <end position="4"/>
    </location>
    <ligand>
        <name>substrate</name>
    </ligand>
</feature>
<keyword evidence="9" id="KW-1185">Reference proteome</keyword>
<dbReference type="InterPro" id="IPR001920">
    <property type="entry name" value="Asp/Glu_race"/>
</dbReference>
<evidence type="ECO:0000256" key="2">
    <source>
        <dbReference type="ARBA" id="ARBA00013090"/>
    </source>
</evidence>
<gene>
    <name evidence="7 8" type="primary">murI</name>
    <name evidence="8" type="ORF">K0504_09520</name>
</gene>
<dbReference type="EC" id="5.1.1.3" evidence="2 7"/>
<keyword evidence="3 7" id="KW-0133">Cell shape</keyword>
<comment type="similarity">
    <text evidence="7">Belongs to the aspartate/glutamate racemases family.</text>
</comment>
<evidence type="ECO:0000256" key="6">
    <source>
        <dbReference type="ARBA" id="ARBA00023316"/>
    </source>
</evidence>
<dbReference type="PROSITE" id="PS00924">
    <property type="entry name" value="ASP_GLU_RACEMASE_2"/>
    <property type="match status" value="1"/>
</dbReference>
<dbReference type="EMBL" id="JAHZSS010000009">
    <property type="protein sequence ID" value="MBW8191274.1"/>
    <property type="molecule type" value="Genomic_DNA"/>
</dbReference>
<dbReference type="RefSeq" id="WP_220103951.1">
    <property type="nucleotide sequence ID" value="NZ_JAHZSS010000009.1"/>
</dbReference>
<evidence type="ECO:0000313" key="8">
    <source>
        <dbReference type="EMBL" id="MBW8191274.1"/>
    </source>
</evidence>
<feature type="active site" description="Proton donor/acceptor" evidence="7">
    <location>
        <position position="67"/>
    </location>
</feature>
<dbReference type="InterPro" id="IPR015942">
    <property type="entry name" value="Asp/Glu/hydantoin_racemase"/>
</dbReference>
<dbReference type="Proteomes" id="UP001166251">
    <property type="component" value="Unassembled WGS sequence"/>
</dbReference>
<protein>
    <recommendedName>
        <fullName evidence="2 7">Glutamate racemase</fullName>
        <ecNumber evidence="2 7">5.1.1.3</ecNumber>
    </recommendedName>
</protein>
<dbReference type="Gene3D" id="3.40.50.1860">
    <property type="match status" value="2"/>
</dbReference>
<dbReference type="NCBIfam" id="TIGR00067">
    <property type="entry name" value="glut_race"/>
    <property type="match status" value="1"/>
</dbReference>
<keyword evidence="4 7" id="KW-0573">Peptidoglycan synthesis</keyword>
<name>A0ABS7EG17_9GAMM</name>
<comment type="function">
    <text evidence="7">Provides the (R)-glutamate required for cell wall biosynthesis.</text>
</comment>
<evidence type="ECO:0000256" key="4">
    <source>
        <dbReference type="ARBA" id="ARBA00022984"/>
    </source>
</evidence>
<dbReference type="InterPro" id="IPR033134">
    <property type="entry name" value="Asp/Glu_racemase_AS_2"/>
</dbReference>
<dbReference type="PANTHER" id="PTHR21198">
    <property type="entry name" value="GLUTAMATE RACEMASE"/>
    <property type="match status" value="1"/>
</dbReference>
<sequence>MFDSGVGGLTIWQHIRALAPDLECHYLFDNALFPYGELPQPILNQRVLSLLLKLLETVAADAIVIACNTASTSVLNDIRLHVDIPVIGVVPAIKPAAALSQTKHIALLATPATVTRQYTDQLAADFAPDCRITRLGVSELVHLAEHYLLTGRLDEQTLAQLLKPISEQPDIDTVVLGCTHFPLVASPIASVLTSVRLVDSGYAVAQQVMRKLARSADEPLFERVEGVYYATKTLPNEEDFNQAVATFGLKKGRVLNLPL</sequence>
<keyword evidence="6 7" id="KW-0961">Cell wall biogenesis/degradation</keyword>
<dbReference type="InterPro" id="IPR018187">
    <property type="entry name" value="Asp/Glu_racemase_AS_1"/>
</dbReference>
<evidence type="ECO:0000313" key="9">
    <source>
        <dbReference type="Proteomes" id="UP001166251"/>
    </source>
</evidence>
<dbReference type="SUPFAM" id="SSF53681">
    <property type="entry name" value="Aspartate/glutamate racemase"/>
    <property type="match status" value="2"/>
</dbReference>
<dbReference type="PANTHER" id="PTHR21198:SF2">
    <property type="entry name" value="GLUTAMATE RACEMASE"/>
    <property type="match status" value="1"/>
</dbReference>
<comment type="caution">
    <text evidence="8">The sequence shown here is derived from an EMBL/GenBank/DDBJ whole genome shotgun (WGS) entry which is preliminary data.</text>
</comment>
<reference evidence="8" key="1">
    <citation type="submission" date="2021-07" db="EMBL/GenBank/DDBJ databases">
        <title>Neiella marina sp. nov., isolated from the intestinal content of sea cucumber Apostichopus japonicus.</title>
        <authorList>
            <person name="Bai X."/>
        </authorList>
    </citation>
    <scope>NUCLEOTIDE SEQUENCE</scope>
    <source>
        <strain evidence="8">126</strain>
    </source>
</reference>
<dbReference type="PROSITE" id="PS00923">
    <property type="entry name" value="ASP_GLU_RACEMASE_1"/>
    <property type="match status" value="1"/>
</dbReference>